<accession>A0ABS2QIZ0</accession>
<organism evidence="1 2">
    <name type="scientific">Peribacillus deserti</name>
    <dbReference type="NCBI Taxonomy" id="673318"/>
    <lineage>
        <taxon>Bacteria</taxon>
        <taxon>Bacillati</taxon>
        <taxon>Bacillota</taxon>
        <taxon>Bacilli</taxon>
        <taxon>Bacillales</taxon>
        <taxon>Bacillaceae</taxon>
        <taxon>Peribacillus</taxon>
    </lineage>
</organism>
<protein>
    <submittedName>
        <fullName evidence="1">Uncharacterized protein</fullName>
    </submittedName>
</protein>
<name>A0ABS2QIZ0_9BACI</name>
<evidence type="ECO:0000313" key="1">
    <source>
        <dbReference type="EMBL" id="MBM7693112.1"/>
    </source>
</evidence>
<evidence type="ECO:0000313" key="2">
    <source>
        <dbReference type="Proteomes" id="UP000823486"/>
    </source>
</evidence>
<comment type="caution">
    <text evidence="1">The sequence shown here is derived from an EMBL/GenBank/DDBJ whole genome shotgun (WGS) entry which is preliminary data.</text>
</comment>
<keyword evidence="2" id="KW-1185">Reference proteome</keyword>
<dbReference type="Proteomes" id="UP000823486">
    <property type="component" value="Unassembled WGS sequence"/>
</dbReference>
<dbReference type="EMBL" id="JAFBFI010000010">
    <property type="protein sequence ID" value="MBM7693112.1"/>
    <property type="molecule type" value="Genomic_DNA"/>
</dbReference>
<gene>
    <name evidence="1" type="ORF">JOC77_002551</name>
</gene>
<sequence>MSETRNAGMLNLGIMEGKKKHLDVYRGIERVSGTIL</sequence>
<reference evidence="1 2" key="1">
    <citation type="submission" date="2021-01" db="EMBL/GenBank/DDBJ databases">
        <title>Genomic Encyclopedia of Type Strains, Phase IV (KMG-IV): sequencing the most valuable type-strain genomes for metagenomic binning, comparative biology and taxonomic classification.</title>
        <authorList>
            <person name="Goeker M."/>
        </authorList>
    </citation>
    <scope>NUCLEOTIDE SEQUENCE [LARGE SCALE GENOMIC DNA]</scope>
    <source>
        <strain evidence="1 2">DSM 105482</strain>
    </source>
</reference>
<proteinExistence type="predicted"/>